<reference evidence="3" key="1">
    <citation type="submission" date="2020-01" db="EMBL/GenBank/DDBJ databases">
        <title>Draft genome sequence of the Termite Coptotermes fromosanus.</title>
        <authorList>
            <person name="Itakura S."/>
            <person name="Yosikawa Y."/>
            <person name="Umezawa K."/>
        </authorList>
    </citation>
    <scope>NUCLEOTIDE SEQUENCE [LARGE SCALE GENOMIC DNA]</scope>
</reference>
<proteinExistence type="predicted"/>
<dbReference type="EMBL" id="BLKM01000769">
    <property type="protein sequence ID" value="GFG38366.1"/>
    <property type="molecule type" value="Genomic_DNA"/>
</dbReference>
<gene>
    <name evidence="2" type="ORF">Cfor_05711</name>
</gene>
<dbReference type="InParanoid" id="A0A6L2Q0M0"/>
<dbReference type="OrthoDB" id="6370328at2759"/>
<feature type="compositionally biased region" description="Gly residues" evidence="1">
    <location>
        <begin position="54"/>
        <end position="71"/>
    </location>
</feature>
<dbReference type="Gene3D" id="2.10.90.10">
    <property type="entry name" value="Cystine-knot cytokines"/>
    <property type="match status" value="1"/>
</dbReference>
<keyword evidence="3" id="KW-1185">Reference proteome</keyword>
<name>A0A6L2Q0M0_COPFO</name>
<organism evidence="2 3">
    <name type="scientific">Coptotermes formosanus</name>
    <name type="common">Formosan subterranean termite</name>
    <dbReference type="NCBI Taxonomy" id="36987"/>
    <lineage>
        <taxon>Eukaryota</taxon>
        <taxon>Metazoa</taxon>
        <taxon>Ecdysozoa</taxon>
        <taxon>Arthropoda</taxon>
        <taxon>Hexapoda</taxon>
        <taxon>Insecta</taxon>
        <taxon>Pterygota</taxon>
        <taxon>Neoptera</taxon>
        <taxon>Polyneoptera</taxon>
        <taxon>Dictyoptera</taxon>
        <taxon>Blattodea</taxon>
        <taxon>Blattoidea</taxon>
        <taxon>Termitoidae</taxon>
        <taxon>Rhinotermitidae</taxon>
        <taxon>Coptotermes</taxon>
    </lineage>
</organism>
<dbReference type="InterPro" id="IPR029034">
    <property type="entry name" value="Cystine-knot_cytokine"/>
</dbReference>
<dbReference type="PANTHER" id="PTHR21719:SF1">
    <property type="entry name" value="FI06402P-RELATED"/>
    <property type="match status" value="1"/>
</dbReference>
<dbReference type="GO" id="GO:0035099">
    <property type="term" value="P:hemocyte migration"/>
    <property type="evidence" value="ECO:0007669"/>
    <property type="project" value="TreeGrafter"/>
</dbReference>
<feature type="compositionally biased region" description="Basic residues" evidence="1">
    <location>
        <begin position="16"/>
        <end position="29"/>
    </location>
</feature>
<dbReference type="SUPFAM" id="SSF57501">
    <property type="entry name" value="Cystine-knot cytokines"/>
    <property type="match status" value="1"/>
</dbReference>
<sequence length="205" mass="23070">EDEDEENEEEEERLSRGRHHYQYRNHKTGRTGSTWYDGAVADFPDHPHASSTGSGSGSGSGSESGTGNGQRWGGFSSYSEWKWHVLNKPNMDMLRNHHKGTYKPMSSDTDLSKAVQHAVTIGREGQCRVPKPRLIQVKDVYPHPSKTYIPHCTILHQCGDDAGCCKSDSLTCTARKAEQVELYFYVSCKICVEFYCLSTPVPVYY</sequence>
<evidence type="ECO:0000313" key="2">
    <source>
        <dbReference type="EMBL" id="GFG38366.1"/>
    </source>
</evidence>
<feature type="non-terminal residue" evidence="2">
    <location>
        <position position="1"/>
    </location>
</feature>
<dbReference type="Proteomes" id="UP000502823">
    <property type="component" value="Unassembled WGS sequence"/>
</dbReference>
<feature type="compositionally biased region" description="Acidic residues" evidence="1">
    <location>
        <begin position="1"/>
        <end position="12"/>
    </location>
</feature>
<feature type="region of interest" description="Disordered" evidence="1">
    <location>
        <begin position="1"/>
        <end position="71"/>
    </location>
</feature>
<protein>
    <submittedName>
        <fullName evidence="2">Uncharacterized protein</fullName>
    </submittedName>
</protein>
<accession>A0A6L2Q0M0</accession>
<evidence type="ECO:0000256" key="1">
    <source>
        <dbReference type="SAM" id="MobiDB-lite"/>
    </source>
</evidence>
<evidence type="ECO:0000313" key="3">
    <source>
        <dbReference type="Proteomes" id="UP000502823"/>
    </source>
</evidence>
<comment type="caution">
    <text evidence="2">The sequence shown here is derived from an EMBL/GenBank/DDBJ whole genome shotgun (WGS) entry which is preliminary data.</text>
</comment>
<dbReference type="PANTHER" id="PTHR21719">
    <property type="entry name" value="FI06402P-RELATED"/>
    <property type="match status" value="1"/>
</dbReference>
<dbReference type="AlphaFoldDB" id="A0A6L2Q0M0"/>